<feature type="transmembrane region" description="Helical" evidence="12">
    <location>
        <begin position="40"/>
        <end position="62"/>
    </location>
</feature>
<dbReference type="GO" id="GO:0005886">
    <property type="term" value="C:plasma membrane"/>
    <property type="evidence" value="ECO:0007669"/>
    <property type="project" value="UniProtKB-SubCell"/>
</dbReference>
<keyword evidence="15" id="KW-1185">Reference proteome</keyword>
<evidence type="ECO:0000313" key="14">
    <source>
        <dbReference type="EMBL" id="KFB08939.1"/>
    </source>
</evidence>
<evidence type="ECO:0000256" key="9">
    <source>
        <dbReference type="ARBA" id="ARBA00022692"/>
    </source>
</evidence>
<evidence type="ECO:0000256" key="2">
    <source>
        <dbReference type="ARBA" id="ARBA00005001"/>
    </source>
</evidence>
<dbReference type="PATRIC" id="fig|472175.3.peg.3190"/>
<dbReference type="OrthoDB" id="9806824at2"/>
<keyword evidence="7" id="KW-0328">Glycosyltransferase</keyword>
<dbReference type="GO" id="GO:0016758">
    <property type="term" value="F:hexosyltransferase activity"/>
    <property type="evidence" value="ECO:0007669"/>
    <property type="project" value="TreeGrafter"/>
</dbReference>
<keyword evidence="10 12" id="KW-1133">Transmembrane helix</keyword>
<dbReference type="Pfam" id="PF13632">
    <property type="entry name" value="Glyco_trans_2_3"/>
    <property type="match status" value="1"/>
</dbReference>
<keyword evidence="8 14" id="KW-0808">Transferase</keyword>
<dbReference type="EMBL" id="JMQM01000002">
    <property type="protein sequence ID" value="KFB08939.1"/>
    <property type="molecule type" value="Genomic_DNA"/>
</dbReference>
<gene>
    <name evidence="14" type="ORF">EL18_03195</name>
</gene>
<sequence>MTPIRRTISLLFALVTSVAASLLAGDYYFADGVQWIDLLRIGLLALSTAWLAWGASIAFNGLSANPRTDIPSSLPREHVRTAILVPVYNEDPVKTFSHVAAMAKSLQKLGALGGFDFAVLSDTRDDTIANQERFWLERLRGEVPQAKIFYRRRESNPGKKAGNIADFITRSGALYEYLVILDADSLMEGATLVEMVRRMEAEPQLGLLQTLPKIMHSRSFFGRAIEFSASYYSPVYARGLSVLQGDEGPFWGHNAITRTRAFAQSCGLPELPGKPPFGGHILSHDYVEAALLARSGWKVRVDPDLSGSFEEGPDNVMDFAKRDRRWCQGNLQHGRLVAAPGLKWWSRFVFLQGIMAYVAAPLWALFLAASIVAPALSVVPDYFPEPGHLPVFPHVEQAVAIALLTGVFGLLIGPKLMVVLDGVATRRNHEFGGSLRTALSVAVEIVCTSLLAPVMMLFQTRAVLQVLSGADGGWPSADREAGRVSLQEAWTGSWWIVVIGLMTIGATYRLAPDYLIWVLLVAGPQVFAPLLIAATSHAPAGWMNRIGLFEPSRERVQAGVIHDQEQVLSRWRNMSDVASTKAPSPLGVAISAEKAIRERSGA</sequence>
<keyword evidence="5" id="KW-1003">Cell membrane</keyword>
<dbReference type="NCBIfam" id="NF003959">
    <property type="entry name" value="PRK05454.2-2"/>
    <property type="match status" value="1"/>
</dbReference>
<evidence type="ECO:0000256" key="7">
    <source>
        <dbReference type="ARBA" id="ARBA00022676"/>
    </source>
</evidence>
<keyword evidence="9 12" id="KW-0812">Transmembrane</keyword>
<dbReference type="PANTHER" id="PTHR43867">
    <property type="entry name" value="CELLULOSE SYNTHASE CATALYTIC SUBUNIT A [UDP-FORMING]"/>
    <property type="match status" value="1"/>
</dbReference>
<comment type="caution">
    <text evidence="14">The sequence shown here is derived from an EMBL/GenBank/DDBJ whole genome shotgun (WGS) entry which is preliminary data.</text>
</comment>
<evidence type="ECO:0000259" key="13">
    <source>
        <dbReference type="Pfam" id="PF13632"/>
    </source>
</evidence>
<evidence type="ECO:0000256" key="10">
    <source>
        <dbReference type="ARBA" id="ARBA00022989"/>
    </source>
</evidence>
<reference evidence="14 15" key="1">
    <citation type="submission" date="2014-05" db="EMBL/GenBank/DDBJ databases">
        <title>Draft Genome Sequence of Nitratireductor basaltis Strain UMTGB225, A Marine Bacterium Isolated from Green Barrel Tunicate.</title>
        <authorList>
            <person name="Gan H.Y."/>
        </authorList>
    </citation>
    <scope>NUCLEOTIDE SEQUENCE [LARGE SCALE GENOMIC DNA]</scope>
    <source>
        <strain evidence="14 15">UMTGB225</strain>
    </source>
</reference>
<dbReference type="NCBIfam" id="NF003958">
    <property type="entry name" value="PRK05454.2-1"/>
    <property type="match status" value="1"/>
</dbReference>
<dbReference type="RefSeq" id="WP_051914364.1">
    <property type="nucleotide sequence ID" value="NZ_JMQM01000002.1"/>
</dbReference>
<evidence type="ECO:0000256" key="12">
    <source>
        <dbReference type="SAM" id="Phobius"/>
    </source>
</evidence>
<dbReference type="InterPro" id="IPR050321">
    <property type="entry name" value="Glycosyltr_2/OpgH_subfam"/>
</dbReference>
<dbReference type="Gene3D" id="3.90.550.10">
    <property type="entry name" value="Spore Coat Polysaccharide Biosynthesis Protein SpsA, Chain A"/>
    <property type="match status" value="1"/>
</dbReference>
<feature type="domain" description="Glycosyltransferase 2-like" evidence="13">
    <location>
        <begin position="178"/>
        <end position="380"/>
    </location>
</feature>
<dbReference type="AlphaFoldDB" id="A0A084U7K3"/>
<dbReference type="NCBIfam" id="NF003962">
    <property type="entry name" value="PRK05454.2-5"/>
    <property type="match status" value="1"/>
</dbReference>
<keyword evidence="6" id="KW-0997">Cell inner membrane</keyword>
<dbReference type="eggNOG" id="COG2943">
    <property type="taxonomic scope" value="Bacteria"/>
</dbReference>
<keyword evidence="11 12" id="KW-0472">Membrane</keyword>
<feature type="transmembrane region" description="Helical" evidence="12">
    <location>
        <begin position="398"/>
        <end position="420"/>
    </location>
</feature>
<dbReference type="PANTHER" id="PTHR43867:SF5">
    <property type="entry name" value="GLUCANS BIOSYNTHESIS GLUCOSYLTRANSFERASE H"/>
    <property type="match status" value="1"/>
</dbReference>
<feature type="transmembrane region" description="Helical" evidence="12">
    <location>
        <begin position="354"/>
        <end position="378"/>
    </location>
</feature>
<evidence type="ECO:0000256" key="11">
    <source>
        <dbReference type="ARBA" id="ARBA00023136"/>
    </source>
</evidence>
<evidence type="ECO:0000256" key="3">
    <source>
        <dbReference type="ARBA" id="ARBA00009337"/>
    </source>
</evidence>
<accession>A0A084U7K3</accession>
<evidence type="ECO:0000256" key="4">
    <source>
        <dbReference type="ARBA" id="ARBA00020585"/>
    </source>
</evidence>
<dbReference type="STRING" id="472175.EL18_03195"/>
<dbReference type="Proteomes" id="UP000053675">
    <property type="component" value="Unassembled WGS sequence"/>
</dbReference>
<comment type="subcellular location">
    <subcellularLocation>
        <location evidence="1">Cell inner membrane</location>
        <topology evidence="1">Multi-pass membrane protein</topology>
    </subcellularLocation>
</comment>
<organism evidence="14 15">
    <name type="scientific">Nitratireductor basaltis</name>
    <dbReference type="NCBI Taxonomy" id="472175"/>
    <lineage>
        <taxon>Bacteria</taxon>
        <taxon>Pseudomonadati</taxon>
        <taxon>Pseudomonadota</taxon>
        <taxon>Alphaproteobacteria</taxon>
        <taxon>Hyphomicrobiales</taxon>
        <taxon>Phyllobacteriaceae</taxon>
        <taxon>Nitratireductor</taxon>
    </lineage>
</organism>
<proteinExistence type="inferred from homology"/>
<evidence type="ECO:0000256" key="6">
    <source>
        <dbReference type="ARBA" id="ARBA00022519"/>
    </source>
</evidence>
<comment type="similarity">
    <text evidence="3">Belongs to the glycosyltransferase 2 family. OpgH subfamily.</text>
</comment>
<name>A0A084U7K3_9HYPH</name>
<feature type="transmembrane region" description="Helical" evidence="12">
    <location>
        <begin position="514"/>
        <end position="535"/>
    </location>
</feature>
<evidence type="ECO:0000313" key="15">
    <source>
        <dbReference type="Proteomes" id="UP000053675"/>
    </source>
</evidence>
<evidence type="ECO:0000256" key="8">
    <source>
        <dbReference type="ARBA" id="ARBA00022679"/>
    </source>
</evidence>
<dbReference type="InterPro" id="IPR001173">
    <property type="entry name" value="Glyco_trans_2-like"/>
</dbReference>
<dbReference type="CDD" id="cd04191">
    <property type="entry name" value="Glucan_BSP_MdoH"/>
    <property type="match status" value="1"/>
</dbReference>
<feature type="transmembrane region" description="Helical" evidence="12">
    <location>
        <begin position="489"/>
        <end position="508"/>
    </location>
</feature>
<protein>
    <recommendedName>
        <fullName evidence="4">Glucans biosynthesis glucosyltransferase H</fullName>
    </recommendedName>
</protein>
<dbReference type="InterPro" id="IPR029044">
    <property type="entry name" value="Nucleotide-diphossugar_trans"/>
</dbReference>
<dbReference type="SUPFAM" id="SSF53448">
    <property type="entry name" value="Nucleotide-diphospho-sugar transferases"/>
    <property type="match status" value="1"/>
</dbReference>
<comment type="pathway">
    <text evidence="2">Glycan metabolism; osmoregulated periplasmic glucan (OPG) biosynthesis.</text>
</comment>
<evidence type="ECO:0000256" key="1">
    <source>
        <dbReference type="ARBA" id="ARBA00004429"/>
    </source>
</evidence>
<evidence type="ECO:0000256" key="5">
    <source>
        <dbReference type="ARBA" id="ARBA00022475"/>
    </source>
</evidence>